<evidence type="ECO:0000256" key="1">
    <source>
        <dbReference type="SAM" id="SignalP"/>
    </source>
</evidence>
<dbReference type="EMBL" id="GAIX01007457">
    <property type="protein sequence ID" value="JAA85103.1"/>
    <property type="molecule type" value="Transcribed_RNA"/>
</dbReference>
<proteinExistence type="predicted"/>
<keyword evidence="1" id="KW-0732">Signal</keyword>
<feature type="non-terminal residue" evidence="2">
    <location>
        <position position="1"/>
    </location>
</feature>
<protein>
    <submittedName>
        <fullName evidence="2">Ultraspiracle</fullName>
    </submittedName>
</protein>
<dbReference type="AlphaFoldDB" id="S4P813"/>
<reference evidence="2" key="2">
    <citation type="submission" date="2013-05" db="EMBL/GenBank/DDBJ databases">
        <authorList>
            <person name="Carter J.-M."/>
            <person name="Baker S.C."/>
            <person name="Pink R."/>
            <person name="Carter D.R.F."/>
            <person name="Collins A."/>
            <person name="Tomlin J."/>
            <person name="Gibbs M."/>
            <person name="Breuker C.J."/>
        </authorList>
    </citation>
    <scope>NUCLEOTIDE SEQUENCE</scope>
    <source>
        <tissue evidence="2">Ovary</tissue>
    </source>
</reference>
<name>S4P813_9NEOP</name>
<organism evidence="2">
    <name type="scientific">Pararge aegeria</name>
    <name type="common">speckled wood butterfly</name>
    <dbReference type="NCBI Taxonomy" id="116150"/>
    <lineage>
        <taxon>Eukaryota</taxon>
        <taxon>Metazoa</taxon>
        <taxon>Ecdysozoa</taxon>
        <taxon>Arthropoda</taxon>
        <taxon>Hexapoda</taxon>
        <taxon>Insecta</taxon>
        <taxon>Pterygota</taxon>
        <taxon>Neoptera</taxon>
        <taxon>Endopterygota</taxon>
        <taxon>Lepidoptera</taxon>
        <taxon>Glossata</taxon>
        <taxon>Ditrysia</taxon>
        <taxon>Papilionoidea</taxon>
        <taxon>Nymphalidae</taxon>
        <taxon>Satyrinae</taxon>
        <taxon>Satyrini</taxon>
        <taxon>Parargina</taxon>
        <taxon>Pararge</taxon>
    </lineage>
</organism>
<feature type="chain" id="PRO_5004531883" evidence="1">
    <location>
        <begin position="20"/>
        <end position="69"/>
    </location>
</feature>
<accession>S4P813</accession>
<sequence length="69" mass="7761">KNCLFIFFFIVVLDGRTKNGVTCTIIKEIELLKAITKSVVICTGGTVKYYWSIVDVLIGSVFSEMIRIL</sequence>
<reference evidence="2" key="1">
    <citation type="journal article" date="2013" name="BMC Genomics">
        <title>Unscrambling butterfly oogenesis.</title>
        <authorList>
            <person name="Carter J.M."/>
            <person name="Baker S.C."/>
            <person name="Pink R."/>
            <person name="Carter D.R."/>
            <person name="Collins A."/>
            <person name="Tomlin J."/>
            <person name="Gibbs M."/>
            <person name="Breuker C.J."/>
        </authorList>
    </citation>
    <scope>NUCLEOTIDE SEQUENCE</scope>
    <source>
        <tissue evidence="2">Ovary</tissue>
    </source>
</reference>
<evidence type="ECO:0000313" key="2">
    <source>
        <dbReference type="EMBL" id="JAA85103.1"/>
    </source>
</evidence>
<feature type="signal peptide" evidence="1">
    <location>
        <begin position="1"/>
        <end position="19"/>
    </location>
</feature>